<evidence type="ECO:0008006" key="3">
    <source>
        <dbReference type="Google" id="ProtNLM"/>
    </source>
</evidence>
<keyword evidence="2" id="KW-1185">Reference proteome</keyword>
<dbReference type="Proteomes" id="UP001162156">
    <property type="component" value="Unassembled WGS sequence"/>
</dbReference>
<name>A0AAV8WVZ8_9CUCU</name>
<dbReference type="SUPFAM" id="SSF52047">
    <property type="entry name" value="RNI-like"/>
    <property type="match status" value="1"/>
</dbReference>
<comment type="caution">
    <text evidence="1">The sequence shown here is derived from an EMBL/GenBank/DDBJ whole genome shotgun (WGS) entry which is preliminary data.</text>
</comment>
<protein>
    <recommendedName>
        <fullName evidence="3">Mitochondrial ATP synthase regulatory component factor B</fullName>
    </recommendedName>
</protein>
<evidence type="ECO:0000313" key="1">
    <source>
        <dbReference type="EMBL" id="KAJ8930619.1"/>
    </source>
</evidence>
<sequence>MSIVCNVIKRPVFLQQTRSLFHWINLQFNVVDDDRTKQFGPDRTCAEWILRNGGAVKWVNSGELVIDYNELPREGTVLRLQEIDASDSSIMHNGFAHFKGCEYVRKIIFHKCNYLEDSAFSELYYLKKTLMFLQVSSCPNITEKGLLHLNVLSNLKELVMYDLQDVKNMDQVVAALKSSLPQCNIKVNK</sequence>
<dbReference type="EMBL" id="JANEYF010004595">
    <property type="protein sequence ID" value="KAJ8930619.1"/>
    <property type="molecule type" value="Genomic_DNA"/>
</dbReference>
<dbReference type="Gene3D" id="3.80.10.10">
    <property type="entry name" value="Ribonuclease Inhibitor"/>
    <property type="match status" value="1"/>
</dbReference>
<reference evidence="1" key="1">
    <citation type="journal article" date="2023" name="Insect Mol. Biol.">
        <title>Genome sequencing provides insights into the evolution of gene families encoding plant cell wall-degrading enzymes in longhorned beetles.</title>
        <authorList>
            <person name="Shin N.R."/>
            <person name="Okamura Y."/>
            <person name="Kirsch R."/>
            <person name="Pauchet Y."/>
        </authorList>
    </citation>
    <scope>NUCLEOTIDE SEQUENCE</scope>
    <source>
        <strain evidence="1">RBIC_L_NR</strain>
    </source>
</reference>
<accession>A0AAV8WVZ8</accession>
<dbReference type="AlphaFoldDB" id="A0AAV8WVZ8"/>
<dbReference type="InterPro" id="IPR032675">
    <property type="entry name" value="LRR_dom_sf"/>
</dbReference>
<gene>
    <name evidence="1" type="ORF">NQ314_016532</name>
</gene>
<evidence type="ECO:0000313" key="2">
    <source>
        <dbReference type="Proteomes" id="UP001162156"/>
    </source>
</evidence>
<organism evidence="1 2">
    <name type="scientific">Rhamnusium bicolor</name>
    <dbReference type="NCBI Taxonomy" id="1586634"/>
    <lineage>
        <taxon>Eukaryota</taxon>
        <taxon>Metazoa</taxon>
        <taxon>Ecdysozoa</taxon>
        <taxon>Arthropoda</taxon>
        <taxon>Hexapoda</taxon>
        <taxon>Insecta</taxon>
        <taxon>Pterygota</taxon>
        <taxon>Neoptera</taxon>
        <taxon>Endopterygota</taxon>
        <taxon>Coleoptera</taxon>
        <taxon>Polyphaga</taxon>
        <taxon>Cucujiformia</taxon>
        <taxon>Chrysomeloidea</taxon>
        <taxon>Cerambycidae</taxon>
        <taxon>Lepturinae</taxon>
        <taxon>Rhagiini</taxon>
        <taxon>Rhamnusium</taxon>
    </lineage>
</organism>
<proteinExistence type="predicted"/>